<dbReference type="KEGG" id="din:Selin_0427"/>
<dbReference type="STRING" id="653733.Selin_0427"/>
<evidence type="ECO:0000259" key="11">
    <source>
        <dbReference type="Pfam" id="PF01225"/>
    </source>
</evidence>
<dbReference type="InterPro" id="IPR004101">
    <property type="entry name" value="Mur_ligase_C"/>
</dbReference>
<feature type="domain" description="Mur ligase C-terminal" evidence="12">
    <location>
        <begin position="321"/>
        <end position="434"/>
    </location>
</feature>
<dbReference type="PANTHER" id="PTHR43024:SF1">
    <property type="entry name" value="UDP-N-ACETYLMURAMOYL-TRIPEPTIDE--D-ALANYL-D-ALANINE LIGASE"/>
    <property type="match status" value="1"/>
</dbReference>
<dbReference type="InterPro" id="IPR035911">
    <property type="entry name" value="MurE/MurF_N"/>
</dbReference>
<dbReference type="NCBIfam" id="TIGR01143">
    <property type="entry name" value="murF"/>
    <property type="match status" value="1"/>
</dbReference>
<keyword evidence="8 10" id="KW-0131">Cell cycle</keyword>
<dbReference type="Pfam" id="PF08245">
    <property type="entry name" value="Mur_ligase_M"/>
    <property type="match status" value="1"/>
</dbReference>
<dbReference type="UniPathway" id="UPA00219"/>
<evidence type="ECO:0000256" key="3">
    <source>
        <dbReference type="ARBA" id="ARBA00022618"/>
    </source>
</evidence>
<dbReference type="PANTHER" id="PTHR43024">
    <property type="entry name" value="UDP-N-ACETYLMURAMOYL-TRIPEPTIDE--D-ALANYL-D-ALANINE LIGASE"/>
    <property type="match status" value="1"/>
</dbReference>
<evidence type="ECO:0000259" key="12">
    <source>
        <dbReference type="Pfam" id="PF02875"/>
    </source>
</evidence>
<keyword evidence="2 14" id="KW-0436">Ligase</keyword>
<keyword evidence="6 10" id="KW-0133">Cell shape</keyword>
<reference evidence="14 15" key="1">
    <citation type="submission" date="2010-12" db="EMBL/GenBank/DDBJ databases">
        <title>Complete sequence of Desulfurispirillum indicum S5.</title>
        <authorList>
            <consortium name="US DOE Joint Genome Institute"/>
            <person name="Lucas S."/>
            <person name="Copeland A."/>
            <person name="Lapidus A."/>
            <person name="Cheng J.-F."/>
            <person name="Goodwin L."/>
            <person name="Pitluck S."/>
            <person name="Chertkov O."/>
            <person name="Held B."/>
            <person name="Detter J.C."/>
            <person name="Han C."/>
            <person name="Tapia R."/>
            <person name="Land M."/>
            <person name="Hauser L."/>
            <person name="Kyrpides N."/>
            <person name="Ivanova N."/>
            <person name="Mikhailova N."/>
            <person name="Haggblom M."/>
            <person name="Rauschenbach I."/>
            <person name="Bini E."/>
            <person name="Woyke T."/>
        </authorList>
    </citation>
    <scope>NUCLEOTIDE SEQUENCE [LARGE SCALE GENOMIC DNA]</scope>
    <source>
        <strain evidence="15">ATCC BAA-1389 / DSM 22839 / S5</strain>
    </source>
</reference>
<evidence type="ECO:0000256" key="2">
    <source>
        <dbReference type="ARBA" id="ARBA00022598"/>
    </source>
</evidence>
<evidence type="ECO:0000256" key="1">
    <source>
        <dbReference type="ARBA" id="ARBA00022490"/>
    </source>
</evidence>
<dbReference type="Pfam" id="PF01225">
    <property type="entry name" value="Mur_ligase"/>
    <property type="match status" value="1"/>
</dbReference>
<evidence type="ECO:0000256" key="6">
    <source>
        <dbReference type="ARBA" id="ARBA00022960"/>
    </source>
</evidence>
<evidence type="ECO:0000256" key="9">
    <source>
        <dbReference type="ARBA" id="ARBA00023316"/>
    </source>
</evidence>
<dbReference type="RefSeq" id="WP_013505069.1">
    <property type="nucleotide sequence ID" value="NC_014836.1"/>
</dbReference>
<dbReference type="GO" id="GO:0005737">
    <property type="term" value="C:cytoplasm"/>
    <property type="evidence" value="ECO:0007669"/>
    <property type="project" value="UniProtKB-SubCell"/>
</dbReference>
<keyword evidence="4" id="KW-0547">Nucleotide-binding</keyword>
<gene>
    <name evidence="14" type="ordered locus">Selin_0427</name>
</gene>
<dbReference type="InterPro" id="IPR036615">
    <property type="entry name" value="Mur_ligase_C_dom_sf"/>
</dbReference>
<comment type="pathway">
    <text evidence="10">Cell wall biogenesis; peptidoglycan biosynthesis.</text>
</comment>
<dbReference type="SUPFAM" id="SSF53244">
    <property type="entry name" value="MurD-like peptide ligases, peptide-binding domain"/>
    <property type="match status" value="1"/>
</dbReference>
<feature type="domain" description="Mur ligase N-terminal catalytic" evidence="11">
    <location>
        <begin position="29"/>
        <end position="104"/>
    </location>
</feature>
<dbReference type="eggNOG" id="COG0770">
    <property type="taxonomic scope" value="Bacteria"/>
</dbReference>
<dbReference type="InParanoid" id="E6W054"/>
<evidence type="ECO:0000256" key="8">
    <source>
        <dbReference type="ARBA" id="ARBA00023306"/>
    </source>
</evidence>
<dbReference type="SUPFAM" id="SSF53623">
    <property type="entry name" value="MurD-like peptide ligases, catalytic domain"/>
    <property type="match status" value="1"/>
</dbReference>
<dbReference type="Gene3D" id="3.40.1390.10">
    <property type="entry name" value="MurE/MurF, N-terminal domain"/>
    <property type="match status" value="1"/>
</dbReference>
<dbReference type="Gene3D" id="3.40.1190.10">
    <property type="entry name" value="Mur-like, catalytic domain"/>
    <property type="match status" value="1"/>
</dbReference>
<feature type="domain" description="Mur ligase central" evidence="13">
    <location>
        <begin position="115"/>
        <end position="297"/>
    </location>
</feature>
<dbReference type="Proteomes" id="UP000002572">
    <property type="component" value="Chromosome"/>
</dbReference>
<dbReference type="HOGENOM" id="CLU_031507_1_2_0"/>
<evidence type="ECO:0000313" key="15">
    <source>
        <dbReference type="Proteomes" id="UP000002572"/>
    </source>
</evidence>
<dbReference type="GO" id="GO:0008766">
    <property type="term" value="F:UDP-N-acetylmuramoylalanyl-D-glutamyl-2,6-diaminopimelate-D-alanyl-D-alanine ligase activity"/>
    <property type="evidence" value="ECO:0007669"/>
    <property type="project" value="RHEA"/>
</dbReference>
<comment type="subcellular location">
    <subcellularLocation>
        <location evidence="10">Cytoplasm</location>
    </subcellularLocation>
</comment>
<keyword evidence="9 10" id="KW-0961">Cell wall biogenesis/degradation</keyword>
<evidence type="ECO:0000256" key="5">
    <source>
        <dbReference type="ARBA" id="ARBA00022840"/>
    </source>
</evidence>
<comment type="function">
    <text evidence="10">Involved in cell wall formation. Catalyzes the final step in the synthesis of UDP-N-acetylmuramoyl-pentapeptide, the precursor of murein.</text>
</comment>
<dbReference type="EMBL" id="CP002432">
    <property type="protein sequence ID" value="ADU65180.1"/>
    <property type="molecule type" value="Genomic_DNA"/>
</dbReference>
<dbReference type="GO" id="GO:0009252">
    <property type="term" value="P:peptidoglycan biosynthetic process"/>
    <property type="evidence" value="ECO:0007669"/>
    <property type="project" value="UniProtKB-UniPathway"/>
</dbReference>
<dbReference type="GO" id="GO:0051301">
    <property type="term" value="P:cell division"/>
    <property type="evidence" value="ECO:0007669"/>
    <property type="project" value="UniProtKB-KW"/>
</dbReference>
<keyword evidence="7 10" id="KW-0573">Peptidoglycan synthesis</keyword>
<sequence length="445" mass="47551">MKKICSWAQLAALHPEATLLGEPGATFAGFAIDSRRVQSGELFIALATASDDGHAYIADACRKGAAGALVHQLPADHQQLIDAGHALLVVPDTLAALAILAANWRQQWEFPVVAVTGSSGKTTVSACLRTLFPTSAGTTGNYNNHIGLPLSMLGTPADAAIGVFELGMSGSGEIDALAELLQPQIGLITNVGSAHIGKLGSFAAILEAKLELARHCSCLIVDGDGQELLDRARQRHQDVLSVGFTAGCQVFPQSMELRGEGGYHLEIRHPWSHGLLSLTVPFGQKFMVKNSLLAIAAGLKLGLDQAALQAGLRRVQLPPLRWELHRRGGNTYIFDCYNSNPGSLRAALEDFSHYPGYRVAVLGEMRELGAFSEREHRKVASAINCDLVLTYGDEARFLADELGADIATHCPTLEDVVARLANCQNAVVLVKGSRGNQMERLLDAL</sequence>
<dbReference type="Gene3D" id="3.90.190.20">
    <property type="entry name" value="Mur ligase, C-terminal domain"/>
    <property type="match status" value="1"/>
</dbReference>
<keyword evidence="3 10" id="KW-0132">Cell division</keyword>
<evidence type="ECO:0000256" key="10">
    <source>
        <dbReference type="RuleBase" id="RU004136"/>
    </source>
</evidence>
<dbReference type="InterPro" id="IPR036565">
    <property type="entry name" value="Mur-like_cat_sf"/>
</dbReference>
<proteinExistence type="predicted"/>
<dbReference type="InterPro" id="IPR000713">
    <property type="entry name" value="Mur_ligase_N"/>
</dbReference>
<dbReference type="SUPFAM" id="SSF63418">
    <property type="entry name" value="MurE/MurF N-terminal domain"/>
    <property type="match status" value="1"/>
</dbReference>
<evidence type="ECO:0000313" key="14">
    <source>
        <dbReference type="EMBL" id="ADU65180.1"/>
    </source>
</evidence>
<dbReference type="GO" id="GO:0047480">
    <property type="term" value="F:UDP-N-acetylmuramoyl-tripeptide-D-alanyl-D-alanine ligase activity"/>
    <property type="evidence" value="ECO:0007669"/>
    <property type="project" value="UniProtKB-EC"/>
</dbReference>
<dbReference type="GO" id="GO:0005524">
    <property type="term" value="F:ATP binding"/>
    <property type="evidence" value="ECO:0007669"/>
    <property type="project" value="UniProtKB-KW"/>
</dbReference>
<name>E6W054_DESIS</name>
<keyword evidence="15" id="KW-1185">Reference proteome</keyword>
<keyword evidence="1" id="KW-0963">Cytoplasm</keyword>
<keyword evidence="5" id="KW-0067">ATP-binding</keyword>
<evidence type="ECO:0000256" key="4">
    <source>
        <dbReference type="ARBA" id="ARBA00022741"/>
    </source>
</evidence>
<evidence type="ECO:0000259" key="13">
    <source>
        <dbReference type="Pfam" id="PF08245"/>
    </source>
</evidence>
<protein>
    <recommendedName>
        <fullName evidence="10">UDP-N-acetylmuramoyl-tripeptide--D-alanyl-D-alanine ligase</fullName>
        <ecNumber evidence="10">6.3.2.10</ecNumber>
    </recommendedName>
</protein>
<dbReference type="GO" id="GO:0008360">
    <property type="term" value="P:regulation of cell shape"/>
    <property type="evidence" value="ECO:0007669"/>
    <property type="project" value="UniProtKB-KW"/>
</dbReference>
<evidence type="ECO:0000256" key="7">
    <source>
        <dbReference type="ARBA" id="ARBA00022984"/>
    </source>
</evidence>
<dbReference type="EC" id="6.3.2.10" evidence="10"/>
<organism evidence="14 15">
    <name type="scientific">Desulfurispirillum indicum (strain ATCC BAA-1389 / DSM 22839 / S5)</name>
    <dbReference type="NCBI Taxonomy" id="653733"/>
    <lineage>
        <taxon>Bacteria</taxon>
        <taxon>Pseudomonadati</taxon>
        <taxon>Chrysiogenota</taxon>
        <taxon>Chrysiogenia</taxon>
        <taxon>Chrysiogenales</taxon>
        <taxon>Chrysiogenaceae</taxon>
        <taxon>Desulfurispirillum</taxon>
    </lineage>
</organism>
<dbReference type="GO" id="GO:0071555">
    <property type="term" value="P:cell wall organization"/>
    <property type="evidence" value="ECO:0007669"/>
    <property type="project" value="UniProtKB-KW"/>
</dbReference>
<dbReference type="InterPro" id="IPR005863">
    <property type="entry name" value="UDP-N-AcMur_synth"/>
</dbReference>
<dbReference type="AlphaFoldDB" id="E6W054"/>
<dbReference type="InterPro" id="IPR051046">
    <property type="entry name" value="MurCDEF_CellWall_CoF430Synth"/>
</dbReference>
<comment type="catalytic activity">
    <reaction evidence="10">
        <text>D-alanyl-D-alanine + UDP-N-acetyl-alpha-D-muramoyl-L-alanyl-gamma-D-glutamyl-meso-2,6-diaminopimelate + ATP = UDP-N-acetyl-alpha-D-muramoyl-L-alanyl-gamma-D-glutamyl-meso-2,6-diaminopimeloyl-D-alanyl-D-alanine + ADP + phosphate + H(+)</text>
        <dbReference type="Rhea" id="RHEA:28374"/>
        <dbReference type="ChEBI" id="CHEBI:15378"/>
        <dbReference type="ChEBI" id="CHEBI:30616"/>
        <dbReference type="ChEBI" id="CHEBI:43474"/>
        <dbReference type="ChEBI" id="CHEBI:57822"/>
        <dbReference type="ChEBI" id="CHEBI:61386"/>
        <dbReference type="ChEBI" id="CHEBI:83905"/>
        <dbReference type="ChEBI" id="CHEBI:456216"/>
        <dbReference type="EC" id="6.3.2.10"/>
    </reaction>
</comment>
<dbReference type="Pfam" id="PF02875">
    <property type="entry name" value="Mur_ligase_C"/>
    <property type="match status" value="1"/>
</dbReference>
<accession>E6W054</accession>
<dbReference type="InterPro" id="IPR013221">
    <property type="entry name" value="Mur_ligase_cen"/>
</dbReference>
<dbReference type="FunCoup" id="E6W054">
    <property type="interactions" value="402"/>
</dbReference>